<organism evidence="3">
    <name type="scientific">Coccidioides posadasii (strain RMSCC 757 / Silveira)</name>
    <name type="common">Valley fever fungus</name>
    <dbReference type="NCBI Taxonomy" id="443226"/>
    <lineage>
        <taxon>Eukaryota</taxon>
        <taxon>Fungi</taxon>
        <taxon>Dikarya</taxon>
        <taxon>Ascomycota</taxon>
        <taxon>Pezizomycotina</taxon>
        <taxon>Eurotiomycetes</taxon>
        <taxon>Eurotiomycetidae</taxon>
        <taxon>Onygenales</taxon>
        <taxon>Onygenaceae</taxon>
        <taxon>Coccidioides</taxon>
    </lineage>
</organism>
<evidence type="ECO:0000313" key="3">
    <source>
        <dbReference type="Proteomes" id="UP000002497"/>
    </source>
</evidence>
<sequence>MGTGDVAELIRPGVWHGDISFLAEGLFEAIRGEAELHKKRPPLDGAASEIDRESRQGLRRTHGGSGYLDQALAWI</sequence>
<dbReference type="VEuPathDB" id="FungiDB:CPSG_04043"/>
<accession>E9D1I5</accession>
<dbReference type="HOGENOM" id="CLU_2670898_0_0_1"/>
<evidence type="ECO:0000256" key="1">
    <source>
        <dbReference type="SAM" id="MobiDB-lite"/>
    </source>
</evidence>
<keyword evidence="3" id="KW-1185">Reference proteome</keyword>
<protein>
    <submittedName>
        <fullName evidence="2">Predicted protein</fullName>
    </submittedName>
</protein>
<feature type="region of interest" description="Disordered" evidence="1">
    <location>
        <begin position="38"/>
        <end position="75"/>
    </location>
</feature>
<reference evidence="3" key="2">
    <citation type="submission" date="2010-03" db="EMBL/GenBank/DDBJ databases">
        <title>The genome sequence of Coccidioides posadasii strain Silveira.</title>
        <authorList>
            <consortium name="The Broad Institute Genome Sequencing Center for Infectious Disease"/>
            <person name="Neafsey D."/>
            <person name="Orbach M."/>
            <person name="Henn M.R."/>
            <person name="Cole G.T."/>
            <person name="Galgiani J."/>
            <person name="Gardner M.J."/>
            <person name="Kirkland T.N."/>
            <person name="Taylor J.W."/>
            <person name="Young S.K."/>
            <person name="Zeng Q."/>
            <person name="Koehrsen M."/>
            <person name="Alvarado L."/>
            <person name="Berlin A."/>
            <person name="Borenstein D."/>
            <person name="Chapman S.B."/>
            <person name="Chen Z."/>
            <person name="Engels R."/>
            <person name="Freedman E."/>
            <person name="Gellesch M."/>
            <person name="Goldberg J."/>
            <person name="Griggs A."/>
            <person name="Gujja S."/>
            <person name="Heilman E."/>
            <person name="Heiman D."/>
            <person name="Howarth C."/>
            <person name="Jen D."/>
            <person name="Larson L."/>
            <person name="Mehta T."/>
            <person name="Neiman D."/>
            <person name="Park D."/>
            <person name="Pearson M."/>
            <person name="Richards J."/>
            <person name="Roberts A."/>
            <person name="Saif S."/>
            <person name="Shea T."/>
            <person name="Shenoy N."/>
            <person name="Sisk P."/>
            <person name="Stolte C."/>
            <person name="Sykes S."/>
            <person name="Walk T."/>
            <person name="White J."/>
            <person name="Yandava C."/>
            <person name="Haas B."/>
            <person name="Nusbaum C."/>
            <person name="Birren B."/>
        </authorList>
    </citation>
    <scope>NUCLEOTIDE SEQUENCE [LARGE SCALE GENOMIC DNA]</scope>
    <source>
        <strain evidence="3">RMSCC 757 / Silveira</strain>
    </source>
</reference>
<dbReference type="Proteomes" id="UP000002497">
    <property type="component" value="Unassembled WGS sequence"/>
</dbReference>
<proteinExistence type="predicted"/>
<name>E9D1I5_COCPS</name>
<gene>
    <name evidence="2" type="ORF">CPSG_04043</name>
</gene>
<evidence type="ECO:0000313" key="2">
    <source>
        <dbReference type="EMBL" id="EFW19659.1"/>
    </source>
</evidence>
<dbReference type="EMBL" id="GL636490">
    <property type="protein sequence ID" value="EFW19659.1"/>
    <property type="molecule type" value="Genomic_DNA"/>
</dbReference>
<dbReference type="AlphaFoldDB" id="E9D1I5"/>
<reference evidence="3" key="1">
    <citation type="journal article" date="2010" name="Genome Res.">
        <title>Population genomic sequencing of Coccidioides fungi reveals recent hybridization and transposon control.</title>
        <authorList>
            <person name="Neafsey D.E."/>
            <person name="Barker B.M."/>
            <person name="Sharpton T.J."/>
            <person name="Stajich J.E."/>
            <person name="Park D.J."/>
            <person name="Whiston E."/>
            <person name="Hung C.-Y."/>
            <person name="McMahan C."/>
            <person name="White J."/>
            <person name="Sykes S."/>
            <person name="Heiman D."/>
            <person name="Young S."/>
            <person name="Zeng Q."/>
            <person name="Abouelleil A."/>
            <person name="Aftuck L."/>
            <person name="Bessette D."/>
            <person name="Brown A."/>
            <person name="FitzGerald M."/>
            <person name="Lui A."/>
            <person name="Macdonald J.P."/>
            <person name="Priest M."/>
            <person name="Orbach M.J."/>
            <person name="Galgiani J.N."/>
            <person name="Kirkland T.N."/>
            <person name="Cole G.T."/>
            <person name="Birren B.W."/>
            <person name="Henn M.R."/>
            <person name="Taylor J.W."/>
            <person name="Rounsley S.D."/>
        </authorList>
    </citation>
    <scope>NUCLEOTIDE SEQUENCE [LARGE SCALE GENOMIC DNA]</scope>
    <source>
        <strain evidence="3">RMSCC 757 / Silveira</strain>
    </source>
</reference>